<evidence type="ECO:0000256" key="1">
    <source>
        <dbReference type="ARBA" id="ARBA00002206"/>
    </source>
</evidence>
<feature type="domain" description="Tify" evidence="17">
    <location>
        <begin position="229"/>
        <end position="264"/>
    </location>
</feature>
<dbReference type="InterPro" id="IPR000679">
    <property type="entry name" value="Znf_GATA"/>
</dbReference>
<dbReference type="SMART" id="SM00401">
    <property type="entry name" value="ZnF_GATA"/>
    <property type="match status" value="1"/>
</dbReference>
<dbReference type="PROSITE" id="PS51320">
    <property type="entry name" value="TIFY"/>
    <property type="match status" value="1"/>
</dbReference>
<keyword evidence="6" id="KW-0862">Zinc</keyword>
<evidence type="ECO:0000259" key="17">
    <source>
        <dbReference type="PROSITE" id="PS51320"/>
    </source>
</evidence>
<keyword evidence="7" id="KW-0805">Transcription regulation</keyword>
<dbReference type="Gene3D" id="3.30.50.10">
    <property type="entry name" value="Erythroid Transcription Factor GATA-1, subunit A"/>
    <property type="match status" value="1"/>
</dbReference>
<keyword evidence="4" id="KW-0479">Metal-binding</keyword>
<dbReference type="GO" id="GO:0005634">
    <property type="term" value="C:nucleus"/>
    <property type="evidence" value="ECO:0007669"/>
    <property type="project" value="UniProtKB-SubCell"/>
</dbReference>
<accession>A0A803KQQ0</accession>
<keyword evidence="9" id="KW-0010">Activator</keyword>
<dbReference type="PANTHER" id="PTHR46125">
    <property type="entry name" value="GATA TRANSCRIPTION FACTOR 28"/>
    <property type="match status" value="1"/>
</dbReference>
<evidence type="ECO:0000256" key="8">
    <source>
        <dbReference type="ARBA" id="ARBA00023125"/>
    </source>
</evidence>
<evidence type="ECO:0000256" key="10">
    <source>
        <dbReference type="ARBA" id="ARBA00023163"/>
    </source>
</evidence>
<dbReference type="CDD" id="cd00202">
    <property type="entry name" value="ZnF_GATA"/>
    <property type="match status" value="1"/>
</dbReference>
<reference evidence="18" key="1">
    <citation type="journal article" date="2017" name="Nature">
        <title>The genome of Chenopodium quinoa.</title>
        <authorList>
            <person name="Jarvis D.E."/>
            <person name="Ho Y.S."/>
            <person name="Lightfoot D.J."/>
            <person name="Schmoeckel S.M."/>
            <person name="Li B."/>
            <person name="Borm T.J.A."/>
            <person name="Ohyanagi H."/>
            <person name="Mineta K."/>
            <person name="Michell C.T."/>
            <person name="Saber N."/>
            <person name="Kharbatia N.M."/>
            <person name="Rupper R.R."/>
            <person name="Sharp A.R."/>
            <person name="Dally N."/>
            <person name="Boughton B.A."/>
            <person name="Woo Y.H."/>
            <person name="Gao G."/>
            <person name="Schijlen E.G.W.M."/>
            <person name="Guo X."/>
            <person name="Momin A.A."/>
            <person name="Negrao S."/>
            <person name="Al-Babili S."/>
            <person name="Gehring C."/>
            <person name="Roessner U."/>
            <person name="Jung C."/>
            <person name="Murphy K."/>
            <person name="Arold S.T."/>
            <person name="Gojobori T."/>
            <person name="van der Linden C.G."/>
            <person name="van Loo E.N."/>
            <person name="Jellen E.N."/>
            <person name="Maughan P.J."/>
            <person name="Tester M."/>
        </authorList>
    </citation>
    <scope>NUCLEOTIDE SEQUENCE [LARGE SCALE GENOMIC DNA]</scope>
    <source>
        <strain evidence="18">cv. PI 614886</strain>
    </source>
</reference>
<evidence type="ECO:0000313" key="18">
    <source>
        <dbReference type="EnsemblPlants" id="AUR62001356-RA:cds"/>
    </source>
</evidence>
<feature type="compositionally biased region" description="Polar residues" evidence="14">
    <location>
        <begin position="76"/>
        <end position="91"/>
    </location>
</feature>
<protein>
    <submittedName>
        <fullName evidence="18">Uncharacterized protein</fullName>
    </submittedName>
</protein>
<keyword evidence="5 12" id="KW-0863">Zinc-finger</keyword>
<comment type="subcellular location">
    <subcellularLocation>
        <location evidence="2 13">Nucleus</location>
    </subcellularLocation>
</comment>
<evidence type="ECO:0000256" key="3">
    <source>
        <dbReference type="ARBA" id="ARBA00007722"/>
    </source>
</evidence>
<dbReference type="Gramene" id="AUR62001356-RA">
    <property type="protein sequence ID" value="AUR62001356-RA:cds"/>
    <property type="gene ID" value="AUR62001356"/>
</dbReference>
<keyword evidence="11 13" id="KW-0539">Nucleus</keyword>
<dbReference type="GO" id="GO:0008270">
    <property type="term" value="F:zinc ion binding"/>
    <property type="evidence" value="ECO:0007669"/>
    <property type="project" value="UniProtKB-KW"/>
</dbReference>
<dbReference type="Pfam" id="PF00320">
    <property type="entry name" value="GATA"/>
    <property type="match status" value="1"/>
</dbReference>
<dbReference type="SMART" id="SM00979">
    <property type="entry name" value="TIFY"/>
    <property type="match status" value="1"/>
</dbReference>
<dbReference type="PROSITE" id="PS50114">
    <property type="entry name" value="GATA_ZN_FINGER_2"/>
    <property type="match status" value="1"/>
</dbReference>
<evidence type="ECO:0000259" key="15">
    <source>
        <dbReference type="PROSITE" id="PS50114"/>
    </source>
</evidence>
<dbReference type="InterPro" id="IPR013088">
    <property type="entry name" value="Znf_NHR/GATA"/>
</dbReference>
<dbReference type="Pfam" id="PF06203">
    <property type="entry name" value="CCT"/>
    <property type="match status" value="1"/>
</dbReference>
<keyword evidence="10" id="KW-0804">Transcription</keyword>
<dbReference type="InterPro" id="IPR010402">
    <property type="entry name" value="CCT_domain"/>
</dbReference>
<feature type="domain" description="GATA-type" evidence="15">
    <location>
        <begin position="366"/>
        <end position="427"/>
    </location>
</feature>
<evidence type="ECO:0000256" key="6">
    <source>
        <dbReference type="ARBA" id="ARBA00022833"/>
    </source>
</evidence>
<proteinExistence type="inferred from homology"/>
<reference evidence="18" key="2">
    <citation type="submission" date="2021-03" db="UniProtKB">
        <authorList>
            <consortium name="EnsemblPlants"/>
        </authorList>
    </citation>
    <scope>IDENTIFICATION</scope>
</reference>
<dbReference type="EnsemblPlants" id="AUR62001356-RA">
    <property type="protein sequence ID" value="AUR62001356-RA:cds"/>
    <property type="gene ID" value="AUR62001356"/>
</dbReference>
<dbReference type="GO" id="GO:0043565">
    <property type="term" value="F:sequence-specific DNA binding"/>
    <property type="evidence" value="ECO:0007669"/>
    <property type="project" value="InterPro"/>
</dbReference>
<dbReference type="Pfam" id="PF06200">
    <property type="entry name" value="tify"/>
    <property type="match status" value="1"/>
</dbReference>
<name>A0A803KQQ0_CHEQI</name>
<evidence type="ECO:0000256" key="7">
    <source>
        <dbReference type="ARBA" id="ARBA00023015"/>
    </source>
</evidence>
<evidence type="ECO:0000256" key="4">
    <source>
        <dbReference type="ARBA" id="ARBA00022723"/>
    </source>
</evidence>
<comment type="function">
    <text evidence="1">Transcriptional activator that specifically binds 5'-GATA-3' or 5'-GAT-3' motifs within gene promoters.</text>
</comment>
<feature type="compositionally biased region" description="Polar residues" evidence="14">
    <location>
        <begin position="331"/>
        <end position="358"/>
    </location>
</feature>
<evidence type="ECO:0000256" key="2">
    <source>
        <dbReference type="ARBA" id="ARBA00004123"/>
    </source>
</evidence>
<dbReference type="InterPro" id="IPR045280">
    <property type="entry name" value="TIFY-like"/>
</dbReference>
<evidence type="ECO:0000256" key="5">
    <source>
        <dbReference type="ARBA" id="ARBA00022771"/>
    </source>
</evidence>
<sequence>MPEEETAEVGAPVEEEGGSSPDAPNTHSDRILESEQGYCEEAFSVSGFEGDDEAEPEKRDGEETGSVSRSERDGGETTSRSGTENSGSGSLSPVEDSEAEERKKWNHKGDPFQIHDGDKGALMSFTMLFKRKQDNDVTSSAMSRRVSSAQMAPDLPLGTGRLTIGRKSIKNLGLGIDIAKKSGAIEVSKSSELPKVARRAAAAPGEGIDGELHNDPGNVSDTHGGMMVANGDNNQLTLSFQGQVYVFDSVSPEKVQAVLLLLGGREVPSTVPAPPLTSVNNRGVAPTPQRFNVPQRLASLLRFREKRKERNFDKKIRYTVRKEVALRMQRNKGQFTSSKPNQDESSSGATSWESNQNWGPDGPLPIQQEVCCRHCGTSEKSTPMMRRGPEGPRTLCNACGLMWANKGTLRDLSKSAVPGGQNLPFTRNEENGNFEAGQIMRVAGNVSDSA</sequence>
<feature type="domain" description="CCT" evidence="16">
    <location>
        <begin position="296"/>
        <end position="338"/>
    </location>
</feature>
<dbReference type="PROSITE" id="PS00344">
    <property type="entry name" value="GATA_ZN_FINGER_1"/>
    <property type="match status" value="1"/>
</dbReference>
<dbReference type="Proteomes" id="UP000596660">
    <property type="component" value="Unplaced"/>
</dbReference>
<evidence type="ECO:0000256" key="12">
    <source>
        <dbReference type="PROSITE-ProRule" id="PRU00094"/>
    </source>
</evidence>
<keyword evidence="8" id="KW-0238">DNA-binding</keyword>
<evidence type="ECO:0000313" key="19">
    <source>
        <dbReference type="Proteomes" id="UP000596660"/>
    </source>
</evidence>
<evidence type="ECO:0000256" key="13">
    <source>
        <dbReference type="PROSITE-ProRule" id="PRU00357"/>
    </source>
</evidence>
<dbReference type="PANTHER" id="PTHR46125:SF27">
    <property type="entry name" value="GATA TRANSCRIPTION FACTOR 28"/>
    <property type="match status" value="1"/>
</dbReference>
<comment type="similarity">
    <text evidence="3">Belongs to the type IV zinc-finger family. Class C subfamily.</text>
</comment>
<evidence type="ECO:0000256" key="11">
    <source>
        <dbReference type="ARBA" id="ARBA00023242"/>
    </source>
</evidence>
<feature type="region of interest" description="Disordered" evidence="14">
    <location>
        <begin position="1"/>
        <end position="116"/>
    </location>
</feature>
<feature type="compositionally biased region" description="Basic and acidic residues" evidence="14">
    <location>
        <begin position="100"/>
        <end position="116"/>
    </location>
</feature>
<dbReference type="AlphaFoldDB" id="A0A803KQQ0"/>
<organism evidence="18 19">
    <name type="scientific">Chenopodium quinoa</name>
    <name type="common">Quinoa</name>
    <dbReference type="NCBI Taxonomy" id="63459"/>
    <lineage>
        <taxon>Eukaryota</taxon>
        <taxon>Viridiplantae</taxon>
        <taxon>Streptophyta</taxon>
        <taxon>Embryophyta</taxon>
        <taxon>Tracheophyta</taxon>
        <taxon>Spermatophyta</taxon>
        <taxon>Magnoliopsida</taxon>
        <taxon>eudicotyledons</taxon>
        <taxon>Gunneridae</taxon>
        <taxon>Pentapetalae</taxon>
        <taxon>Caryophyllales</taxon>
        <taxon>Chenopodiaceae</taxon>
        <taxon>Chenopodioideae</taxon>
        <taxon>Atripliceae</taxon>
        <taxon>Chenopodium</taxon>
    </lineage>
</organism>
<dbReference type="InterPro" id="IPR010399">
    <property type="entry name" value="Tify_dom"/>
</dbReference>
<keyword evidence="19" id="KW-1185">Reference proteome</keyword>
<feature type="compositionally biased region" description="Acidic residues" evidence="14">
    <location>
        <begin position="1"/>
        <end position="17"/>
    </location>
</feature>
<feature type="region of interest" description="Disordered" evidence="14">
    <location>
        <begin position="329"/>
        <end position="360"/>
    </location>
</feature>
<dbReference type="GO" id="GO:0006355">
    <property type="term" value="P:regulation of DNA-templated transcription"/>
    <property type="evidence" value="ECO:0007669"/>
    <property type="project" value="InterPro"/>
</dbReference>
<evidence type="ECO:0000256" key="9">
    <source>
        <dbReference type="ARBA" id="ARBA00023159"/>
    </source>
</evidence>
<dbReference type="PROSITE" id="PS51017">
    <property type="entry name" value="CCT"/>
    <property type="match status" value="1"/>
</dbReference>
<dbReference type="SUPFAM" id="SSF57716">
    <property type="entry name" value="Glucocorticoid receptor-like (DNA-binding domain)"/>
    <property type="match status" value="1"/>
</dbReference>
<evidence type="ECO:0000259" key="16">
    <source>
        <dbReference type="PROSITE" id="PS51017"/>
    </source>
</evidence>
<evidence type="ECO:0000256" key="14">
    <source>
        <dbReference type="SAM" id="MobiDB-lite"/>
    </source>
</evidence>